<evidence type="ECO:0000313" key="2">
    <source>
        <dbReference type="Proteomes" id="UP001195483"/>
    </source>
</evidence>
<dbReference type="EMBL" id="JAEAOA010002240">
    <property type="protein sequence ID" value="KAK3585976.1"/>
    <property type="molecule type" value="Genomic_DNA"/>
</dbReference>
<name>A0AAE0VQ83_9BIVA</name>
<reference evidence="1" key="1">
    <citation type="journal article" date="2021" name="Genome Biol. Evol.">
        <title>A High-Quality Reference Genome for a Parasitic Bivalve with Doubly Uniparental Inheritance (Bivalvia: Unionida).</title>
        <authorList>
            <person name="Smith C.H."/>
        </authorList>
    </citation>
    <scope>NUCLEOTIDE SEQUENCE</scope>
    <source>
        <strain evidence="1">CHS0354</strain>
    </source>
</reference>
<dbReference type="Proteomes" id="UP001195483">
    <property type="component" value="Unassembled WGS sequence"/>
</dbReference>
<dbReference type="AlphaFoldDB" id="A0AAE0VQ83"/>
<comment type="caution">
    <text evidence="1">The sequence shown here is derived from an EMBL/GenBank/DDBJ whole genome shotgun (WGS) entry which is preliminary data.</text>
</comment>
<protein>
    <submittedName>
        <fullName evidence="1">Uncharacterized protein</fullName>
    </submittedName>
</protein>
<accession>A0AAE0VQ83</accession>
<proteinExistence type="predicted"/>
<gene>
    <name evidence="1" type="ORF">CHS0354_038528</name>
</gene>
<reference evidence="1" key="3">
    <citation type="submission" date="2023-05" db="EMBL/GenBank/DDBJ databases">
        <authorList>
            <person name="Smith C.H."/>
        </authorList>
    </citation>
    <scope>NUCLEOTIDE SEQUENCE</scope>
    <source>
        <strain evidence="1">CHS0354</strain>
        <tissue evidence="1">Mantle</tissue>
    </source>
</reference>
<reference evidence="1" key="2">
    <citation type="journal article" date="2021" name="Genome Biol. Evol.">
        <title>Developing a high-quality reference genome for a parasitic bivalve with doubly uniparental inheritance (Bivalvia: Unionida).</title>
        <authorList>
            <person name="Smith C.H."/>
        </authorList>
    </citation>
    <scope>NUCLEOTIDE SEQUENCE</scope>
    <source>
        <strain evidence="1">CHS0354</strain>
        <tissue evidence="1">Mantle</tissue>
    </source>
</reference>
<organism evidence="1 2">
    <name type="scientific">Potamilus streckersoni</name>
    <dbReference type="NCBI Taxonomy" id="2493646"/>
    <lineage>
        <taxon>Eukaryota</taxon>
        <taxon>Metazoa</taxon>
        <taxon>Spiralia</taxon>
        <taxon>Lophotrochozoa</taxon>
        <taxon>Mollusca</taxon>
        <taxon>Bivalvia</taxon>
        <taxon>Autobranchia</taxon>
        <taxon>Heteroconchia</taxon>
        <taxon>Palaeoheterodonta</taxon>
        <taxon>Unionida</taxon>
        <taxon>Unionoidea</taxon>
        <taxon>Unionidae</taxon>
        <taxon>Ambleminae</taxon>
        <taxon>Lampsilini</taxon>
        <taxon>Potamilus</taxon>
    </lineage>
</organism>
<sequence>MKSSPFTVLDQVLHKTSHLKLTTIETITHHLEISVFKLMGMKVKNPRTKDGAPRPLGSLNYSSETAQCILGISSTGMDTILLMLSHLEQWSLTLGASDRYWAVDQMVPGRPRKVCTRFADRQDASRDHTYACAKRNGSCRIFTEKCRNLE</sequence>
<evidence type="ECO:0000313" key="1">
    <source>
        <dbReference type="EMBL" id="KAK3585976.1"/>
    </source>
</evidence>
<keyword evidence="2" id="KW-1185">Reference proteome</keyword>